<comment type="cofactor">
    <cofactor evidence="1">
        <name>Mn(2+)</name>
        <dbReference type="ChEBI" id="CHEBI:29035"/>
    </cofactor>
    <text evidence="1">The Mn(2+) ion enhances activity.</text>
</comment>
<protein>
    <recommendedName>
        <fullName evidence="2">Peptidase M20 dimerisation domain-containing protein</fullName>
    </recommendedName>
</protein>
<name>A0A1U7NFT3_9FIRM</name>
<dbReference type="OrthoDB" id="9776731at2"/>
<dbReference type="GeneID" id="82202887"/>
<evidence type="ECO:0000313" key="4">
    <source>
        <dbReference type="Proteomes" id="UP000186341"/>
    </source>
</evidence>
<keyword evidence="4" id="KW-1185">Reference proteome</keyword>
<evidence type="ECO:0000256" key="1">
    <source>
        <dbReference type="PIRSR" id="PIRSR005962-1"/>
    </source>
</evidence>
<feature type="binding site" evidence="1">
    <location>
        <position position="354"/>
    </location>
    <ligand>
        <name>Mn(2+)</name>
        <dbReference type="ChEBI" id="CHEBI:29035"/>
        <label>2</label>
    </ligand>
</feature>
<dbReference type="Gene3D" id="3.30.70.360">
    <property type="match status" value="1"/>
</dbReference>
<dbReference type="PIRSF" id="PIRSF005962">
    <property type="entry name" value="Pept_M20D_amidohydro"/>
    <property type="match status" value="1"/>
</dbReference>
<dbReference type="InterPro" id="IPR036264">
    <property type="entry name" value="Bact_exopeptidase_dim_dom"/>
</dbReference>
<dbReference type="Pfam" id="PF01546">
    <property type="entry name" value="Peptidase_M20"/>
    <property type="match status" value="1"/>
</dbReference>
<dbReference type="InterPro" id="IPR017439">
    <property type="entry name" value="Amidohydrolase"/>
</dbReference>
<dbReference type="SUPFAM" id="SSF53187">
    <property type="entry name" value="Zn-dependent exopeptidases"/>
    <property type="match status" value="1"/>
</dbReference>
<keyword evidence="1" id="KW-0479">Metal-binding</keyword>
<reference evidence="3 4" key="1">
    <citation type="submission" date="2016-11" db="EMBL/GenBank/DDBJ databases">
        <title>Description of two novel members of the family Erysipelotrichaceae: Ileibacterium lipovorans gen. nov., sp. nov. and Dubosiella newyorkensis, gen. nov., sp. nov.</title>
        <authorList>
            <person name="Cox L.M."/>
            <person name="Sohn J."/>
            <person name="Tyrrell K.L."/>
            <person name="Citron D.M."/>
            <person name="Lawson P.A."/>
            <person name="Patel N.B."/>
            <person name="Iizumi T."/>
            <person name="Perez-Perez G.I."/>
            <person name="Goldstein E.J."/>
            <person name="Blaser M.J."/>
        </authorList>
    </citation>
    <scope>NUCLEOTIDE SEQUENCE [LARGE SCALE GENOMIC DNA]</scope>
    <source>
        <strain evidence="3 4">NYU-BL-A3</strain>
    </source>
</reference>
<feature type="binding site" evidence="1">
    <location>
        <position position="166"/>
    </location>
    <ligand>
        <name>Mn(2+)</name>
        <dbReference type="ChEBI" id="CHEBI:29035"/>
        <label>2</label>
    </ligand>
</feature>
<dbReference type="PANTHER" id="PTHR11014">
    <property type="entry name" value="PEPTIDASE M20 FAMILY MEMBER"/>
    <property type="match status" value="1"/>
</dbReference>
<feature type="binding site" evidence="1">
    <location>
        <position position="106"/>
    </location>
    <ligand>
        <name>Mn(2+)</name>
        <dbReference type="ChEBI" id="CHEBI:29035"/>
        <label>2</label>
    </ligand>
</feature>
<dbReference type="GO" id="GO:0016787">
    <property type="term" value="F:hydrolase activity"/>
    <property type="evidence" value="ECO:0007669"/>
    <property type="project" value="InterPro"/>
</dbReference>
<feature type="binding site" evidence="1">
    <location>
        <position position="104"/>
    </location>
    <ligand>
        <name>Mn(2+)</name>
        <dbReference type="ChEBI" id="CHEBI:29035"/>
        <label>2</label>
    </ligand>
</feature>
<dbReference type="NCBIfam" id="TIGR01891">
    <property type="entry name" value="amidohydrolases"/>
    <property type="match status" value="1"/>
</dbReference>
<keyword evidence="1" id="KW-0464">Manganese</keyword>
<dbReference type="Pfam" id="PF07687">
    <property type="entry name" value="M20_dimer"/>
    <property type="match status" value="1"/>
</dbReference>
<gene>
    <name evidence="3" type="ORF">BO222_06710</name>
</gene>
<dbReference type="SUPFAM" id="SSF55031">
    <property type="entry name" value="Bacterial exopeptidase dimerisation domain"/>
    <property type="match status" value="1"/>
</dbReference>
<evidence type="ECO:0000259" key="2">
    <source>
        <dbReference type="Pfam" id="PF07687"/>
    </source>
</evidence>
<dbReference type="Gene3D" id="3.40.630.10">
    <property type="entry name" value="Zn peptidases"/>
    <property type="match status" value="1"/>
</dbReference>
<dbReference type="PANTHER" id="PTHR11014:SF63">
    <property type="entry name" value="METALLOPEPTIDASE, PUTATIVE (AFU_ORTHOLOGUE AFUA_6G09600)-RELATED"/>
    <property type="match status" value="1"/>
</dbReference>
<dbReference type="EMBL" id="MPJW01000135">
    <property type="protein sequence ID" value="OLU39452.1"/>
    <property type="molecule type" value="Genomic_DNA"/>
</dbReference>
<dbReference type="InterPro" id="IPR011650">
    <property type="entry name" value="Peptidase_M20_dimer"/>
</dbReference>
<feature type="binding site" evidence="1">
    <location>
        <position position="140"/>
    </location>
    <ligand>
        <name>Mn(2+)</name>
        <dbReference type="ChEBI" id="CHEBI:29035"/>
        <label>2</label>
    </ligand>
</feature>
<evidence type="ECO:0000313" key="3">
    <source>
        <dbReference type="EMBL" id="OLU39452.1"/>
    </source>
</evidence>
<dbReference type="AlphaFoldDB" id="A0A1U7NFT3"/>
<dbReference type="RefSeq" id="WP_075819551.1">
    <property type="nucleotide sequence ID" value="NZ_CAJUTZ010000023.1"/>
</dbReference>
<feature type="domain" description="Peptidase M20 dimerisation" evidence="2">
    <location>
        <begin position="188"/>
        <end position="284"/>
    </location>
</feature>
<dbReference type="GO" id="GO:0046872">
    <property type="term" value="F:metal ion binding"/>
    <property type="evidence" value="ECO:0007669"/>
    <property type="project" value="UniProtKB-KW"/>
</dbReference>
<proteinExistence type="predicted"/>
<dbReference type="InterPro" id="IPR002933">
    <property type="entry name" value="Peptidase_M20"/>
</dbReference>
<organism evidence="3 4">
    <name type="scientific">Ileibacterium valens</name>
    <dbReference type="NCBI Taxonomy" id="1862668"/>
    <lineage>
        <taxon>Bacteria</taxon>
        <taxon>Bacillati</taxon>
        <taxon>Bacillota</taxon>
        <taxon>Erysipelotrichia</taxon>
        <taxon>Erysipelotrichales</taxon>
        <taxon>Erysipelotrichaceae</taxon>
        <taxon>Ileibacterium</taxon>
    </lineage>
</organism>
<dbReference type="Proteomes" id="UP000186341">
    <property type="component" value="Unassembled WGS sequence"/>
</dbReference>
<accession>A0A1U7NFT3</accession>
<sequence length="389" mass="44018">MLAKQKDITDHQELETIRRRRRELHQIPEQALDLPKTAAYLKNELKNTSAEIIELDQAGSSFLAYFDAGKPETIAFRADMDALPVFEETGVEFKSLHEGKMHACGHDGHMSMLLGLADRIERRKDELKSNILLIFQAGEETPGGARLICDQNVFEKYNVQSVFGSHLWPMIEAGSIGVRPIEMMARSCEIRVYIHGKSAHAARYQEGIDTLEAGCRFILESIALEKGIDEKQFRILRFGKMEAGTVMNAVAAECYMEGTMRTFLDPVFDELQSGLIQIKDKLEEQMGVRIDIDFSSGYPAVINDEILTEEILERNPAIIRLEKPEMISEDFSFYQKKVPGVFFFVGTGTGIPLHSSHFNFDEEILKSGIDLYEDLAFHPLKHALNKNRG</sequence>
<comment type="caution">
    <text evidence="3">The sequence shown here is derived from an EMBL/GenBank/DDBJ whole genome shotgun (WGS) entry which is preliminary data.</text>
</comment>